<dbReference type="InterPro" id="IPR006683">
    <property type="entry name" value="Thioestr_dom"/>
</dbReference>
<dbReference type="InterPro" id="IPR003736">
    <property type="entry name" value="PAAI_dom"/>
</dbReference>
<keyword evidence="4" id="KW-1185">Reference proteome</keyword>
<gene>
    <name evidence="3" type="ORF">ATE48_12600</name>
</gene>
<evidence type="ECO:0000313" key="4">
    <source>
        <dbReference type="Proteomes" id="UP000092498"/>
    </source>
</evidence>
<sequence>MADASSQDAKSAAQALLGMSGLEAMRFLLAGNHPPPSIAITLGFTLAEVDDGRAVFLGDPTDRILNPLGIVHGGWALTLIDSCTGCAAHTTLPAGVGYTSVETKTNFVRAISPDTGQVRAEGVVLSRGRSIITTEGKLIDSRGRLLAHGTSTIMVLRKEGRSSQ</sequence>
<evidence type="ECO:0000313" key="3">
    <source>
        <dbReference type="EMBL" id="ANP46695.1"/>
    </source>
</evidence>
<evidence type="ECO:0000256" key="1">
    <source>
        <dbReference type="ARBA" id="ARBA00022801"/>
    </source>
</evidence>
<dbReference type="CDD" id="cd03443">
    <property type="entry name" value="PaaI_thioesterase"/>
    <property type="match status" value="1"/>
</dbReference>
<dbReference type="AlphaFoldDB" id="A0A1B1AJG7"/>
<dbReference type="KEGG" id="cbot:ATE48_12600"/>
<organism evidence="3 4">
    <name type="scientific">Candidatus Viadribacter manganicus</name>
    <dbReference type="NCBI Taxonomy" id="1759059"/>
    <lineage>
        <taxon>Bacteria</taxon>
        <taxon>Pseudomonadati</taxon>
        <taxon>Pseudomonadota</taxon>
        <taxon>Alphaproteobacteria</taxon>
        <taxon>Hyphomonadales</taxon>
        <taxon>Hyphomonadaceae</taxon>
        <taxon>Candidatus Viadribacter</taxon>
    </lineage>
</organism>
<dbReference type="GO" id="GO:0061522">
    <property type="term" value="F:1,4-dihydroxy-2-naphthoyl-CoA thioesterase activity"/>
    <property type="evidence" value="ECO:0007669"/>
    <property type="project" value="TreeGrafter"/>
</dbReference>
<dbReference type="InterPro" id="IPR029069">
    <property type="entry name" value="HotDog_dom_sf"/>
</dbReference>
<dbReference type="Pfam" id="PF03061">
    <property type="entry name" value="4HBT"/>
    <property type="match status" value="1"/>
</dbReference>
<dbReference type="STRING" id="1759059.ATE48_12600"/>
<keyword evidence="1" id="KW-0378">Hydrolase</keyword>
<dbReference type="PANTHER" id="PTHR43240">
    <property type="entry name" value="1,4-DIHYDROXY-2-NAPHTHOYL-COA THIOESTERASE 1"/>
    <property type="match status" value="1"/>
</dbReference>
<accession>A0A1B1AJG7</accession>
<dbReference type="SUPFAM" id="SSF54637">
    <property type="entry name" value="Thioesterase/thiol ester dehydrase-isomerase"/>
    <property type="match status" value="1"/>
</dbReference>
<dbReference type="Gene3D" id="3.10.129.10">
    <property type="entry name" value="Hotdog Thioesterase"/>
    <property type="match status" value="1"/>
</dbReference>
<dbReference type="OrthoDB" id="9813282at2"/>
<dbReference type="RefSeq" id="WP_066772045.1">
    <property type="nucleotide sequence ID" value="NZ_CP013244.1"/>
</dbReference>
<feature type="domain" description="Thioesterase" evidence="2">
    <location>
        <begin position="69"/>
        <end position="146"/>
    </location>
</feature>
<dbReference type="Proteomes" id="UP000092498">
    <property type="component" value="Chromosome"/>
</dbReference>
<dbReference type="EMBL" id="CP013244">
    <property type="protein sequence ID" value="ANP46695.1"/>
    <property type="molecule type" value="Genomic_DNA"/>
</dbReference>
<reference evidence="3 4" key="1">
    <citation type="submission" date="2015-11" db="EMBL/GenBank/DDBJ databases">
        <title>Whole-Genome Sequence of Candidatus Oderbacter manganicum from the National Park Lower Oder Valley, Germany.</title>
        <authorList>
            <person name="Braun B."/>
            <person name="Liere K."/>
            <person name="Szewzyk U."/>
        </authorList>
    </citation>
    <scope>NUCLEOTIDE SEQUENCE [LARGE SCALE GENOMIC DNA]</scope>
    <source>
        <strain evidence="3 4">OTSz_A_272</strain>
    </source>
</reference>
<protein>
    <submittedName>
        <fullName evidence="3">Phenylacetic acid degradation protein</fullName>
    </submittedName>
</protein>
<name>A0A1B1AJG7_9PROT</name>
<dbReference type="InParanoid" id="A0A1B1AJG7"/>
<evidence type="ECO:0000259" key="2">
    <source>
        <dbReference type="Pfam" id="PF03061"/>
    </source>
</evidence>
<proteinExistence type="predicted"/>
<dbReference type="NCBIfam" id="TIGR00369">
    <property type="entry name" value="unchar_dom_1"/>
    <property type="match status" value="1"/>
</dbReference>
<dbReference type="GO" id="GO:0005829">
    <property type="term" value="C:cytosol"/>
    <property type="evidence" value="ECO:0007669"/>
    <property type="project" value="TreeGrafter"/>
</dbReference>
<dbReference type="PANTHER" id="PTHR43240:SF1">
    <property type="entry name" value="BLR5584 PROTEIN"/>
    <property type="match status" value="1"/>
</dbReference>